<dbReference type="RefSeq" id="WP_071658532.1">
    <property type="nucleotide sequence ID" value="NZ_MLCF01000146.1"/>
</dbReference>
<evidence type="ECO:0000313" key="2">
    <source>
        <dbReference type="EMBL" id="OIV35512.1"/>
    </source>
</evidence>
<dbReference type="EMBL" id="MLCF01000146">
    <property type="protein sequence ID" value="OIV35512.1"/>
    <property type="molecule type" value="Genomic_DNA"/>
</dbReference>
<organism evidence="2 3">
    <name type="scientific">Mangrovactinospora gilvigrisea</name>
    <dbReference type="NCBI Taxonomy" id="1428644"/>
    <lineage>
        <taxon>Bacteria</taxon>
        <taxon>Bacillati</taxon>
        <taxon>Actinomycetota</taxon>
        <taxon>Actinomycetes</taxon>
        <taxon>Kitasatosporales</taxon>
        <taxon>Streptomycetaceae</taxon>
        <taxon>Mangrovactinospora</taxon>
    </lineage>
</organism>
<protein>
    <submittedName>
        <fullName evidence="2">Uncharacterized protein</fullName>
    </submittedName>
</protein>
<name>A0A1J7C1R9_9ACTN</name>
<keyword evidence="3" id="KW-1185">Reference proteome</keyword>
<gene>
    <name evidence="2" type="ORF">BIV57_21180</name>
</gene>
<comment type="caution">
    <text evidence="2">The sequence shown here is derived from an EMBL/GenBank/DDBJ whole genome shotgun (WGS) entry which is preliminary data.</text>
</comment>
<dbReference type="OrthoDB" id="3963008at2"/>
<feature type="region of interest" description="Disordered" evidence="1">
    <location>
        <begin position="381"/>
        <end position="471"/>
    </location>
</feature>
<evidence type="ECO:0000313" key="3">
    <source>
        <dbReference type="Proteomes" id="UP000243342"/>
    </source>
</evidence>
<evidence type="ECO:0000256" key="1">
    <source>
        <dbReference type="SAM" id="MobiDB-lite"/>
    </source>
</evidence>
<proteinExistence type="predicted"/>
<dbReference type="Proteomes" id="UP000243342">
    <property type="component" value="Unassembled WGS sequence"/>
</dbReference>
<dbReference type="AlphaFoldDB" id="A0A1J7C1R9"/>
<reference evidence="2 3" key="1">
    <citation type="submission" date="2016-10" db="EMBL/GenBank/DDBJ databases">
        <title>Genome sequence of Streptomyces gilvigriseus MUSC 26.</title>
        <authorList>
            <person name="Lee L.-H."/>
            <person name="Ser H.-L."/>
        </authorList>
    </citation>
    <scope>NUCLEOTIDE SEQUENCE [LARGE SCALE GENOMIC DNA]</scope>
    <source>
        <strain evidence="2 3">MUSC 26</strain>
    </source>
</reference>
<accession>A0A1J7C1R9</accession>
<feature type="compositionally biased region" description="Low complexity" evidence="1">
    <location>
        <begin position="405"/>
        <end position="420"/>
    </location>
</feature>
<sequence>MTSASATSAESTAAVLRLLAPHADPDEIPLVEERLGPLPVPVGETARAALLAALDAPRPARLTALAADARAARVLDDEVASALVAKARPARSLAALLGGAAADPGRPAAARLCELTHRHLGPDPDRWFAVHRALAKHRGTLAELLDAAVTPPGGPVPPPPRSADETFALLLAHAAAEDRAAVVRRLTGAPAAALLGEGPLPAQAVLDAVADHGPVPARVVLAGRAQLDARDLKRLTADGDPAVDEAVYGNMRTTPTLRRAIAVRAGAAGPDGPSRALRKRLLAGREGWEVLPLLVSGDADLTAVGLRNSSIRKAVQRQAVLHVWERQGEKGVRALLAKRPSVRLLDSLRTFVEGLLEDPGGAAGAAALRAACRADVDLDDPSGLPERLHSGDSNLANTRRRPRSRSAPGRGAARRSCSPGSRRRRPRSSRRTVRRRRTGGARRWRGRRGCGARSAGSPPATLTCCTGSSTRPRRWTSCGSSRGGCARPWATNRSPGCGW</sequence>
<feature type="compositionally biased region" description="Basic residues" evidence="1">
    <location>
        <begin position="421"/>
        <end position="450"/>
    </location>
</feature>